<keyword evidence="2 5" id="KW-0812">Transmembrane</keyword>
<evidence type="ECO:0000313" key="7">
    <source>
        <dbReference type="Proteomes" id="UP000031668"/>
    </source>
</evidence>
<protein>
    <submittedName>
        <fullName evidence="6">Uncharacterized protein</fullName>
    </submittedName>
</protein>
<dbReference type="InterPro" id="IPR018499">
    <property type="entry name" value="Tetraspanin/Peripherin"/>
</dbReference>
<evidence type="ECO:0000256" key="2">
    <source>
        <dbReference type="ARBA" id="ARBA00022692"/>
    </source>
</evidence>
<proteinExistence type="predicted"/>
<evidence type="ECO:0000256" key="4">
    <source>
        <dbReference type="ARBA" id="ARBA00023136"/>
    </source>
</evidence>
<evidence type="ECO:0000313" key="6">
    <source>
        <dbReference type="EMBL" id="KII68945.1"/>
    </source>
</evidence>
<dbReference type="AlphaFoldDB" id="A0A0C2MXP1"/>
<dbReference type="OrthoDB" id="432835at2759"/>
<dbReference type="Proteomes" id="UP000031668">
    <property type="component" value="Unassembled WGS sequence"/>
</dbReference>
<name>A0A0C2MXP1_THEKT</name>
<evidence type="ECO:0000256" key="5">
    <source>
        <dbReference type="SAM" id="Phobius"/>
    </source>
</evidence>
<accession>A0A0C2MXP1</accession>
<reference evidence="6 7" key="1">
    <citation type="journal article" date="2014" name="Genome Biol. Evol.">
        <title>The genome of the myxosporean Thelohanellus kitauei shows adaptations to nutrient acquisition within its fish host.</title>
        <authorList>
            <person name="Yang Y."/>
            <person name="Xiong J."/>
            <person name="Zhou Z."/>
            <person name="Huo F."/>
            <person name="Miao W."/>
            <person name="Ran C."/>
            <person name="Liu Y."/>
            <person name="Zhang J."/>
            <person name="Feng J."/>
            <person name="Wang M."/>
            <person name="Wang M."/>
            <person name="Wang L."/>
            <person name="Yao B."/>
        </authorList>
    </citation>
    <scope>NUCLEOTIDE SEQUENCE [LARGE SCALE GENOMIC DNA]</scope>
    <source>
        <strain evidence="6">Wuqing</strain>
    </source>
</reference>
<feature type="transmembrane region" description="Helical" evidence="5">
    <location>
        <begin position="40"/>
        <end position="62"/>
    </location>
</feature>
<feature type="transmembrane region" description="Helical" evidence="5">
    <location>
        <begin position="74"/>
        <end position="95"/>
    </location>
</feature>
<dbReference type="SUPFAM" id="SSF48652">
    <property type="entry name" value="Tetraspanin"/>
    <property type="match status" value="1"/>
</dbReference>
<evidence type="ECO:0000256" key="3">
    <source>
        <dbReference type="ARBA" id="ARBA00022989"/>
    </source>
</evidence>
<keyword evidence="7" id="KW-1185">Reference proteome</keyword>
<dbReference type="InterPro" id="IPR008952">
    <property type="entry name" value="Tetraspanin_EC2_sf"/>
</dbReference>
<keyword evidence="4 5" id="KW-0472">Membrane</keyword>
<evidence type="ECO:0000256" key="1">
    <source>
        <dbReference type="ARBA" id="ARBA00004141"/>
    </source>
</evidence>
<dbReference type="Pfam" id="PF00335">
    <property type="entry name" value="Tetraspanin"/>
    <property type="match status" value="1"/>
</dbReference>
<dbReference type="GO" id="GO:0016020">
    <property type="term" value="C:membrane"/>
    <property type="evidence" value="ECO:0007669"/>
    <property type="project" value="UniProtKB-SubCell"/>
</dbReference>
<dbReference type="Gene3D" id="1.10.1450.10">
    <property type="entry name" value="Tetraspanin"/>
    <property type="match status" value="1"/>
</dbReference>
<comment type="subcellular location">
    <subcellularLocation>
        <location evidence="1">Membrane</location>
        <topology evidence="1">Multi-pass membrane protein</topology>
    </subcellularLocation>
</comment>
<dbReference type="CDD" id="cd03127">
    <property type="entry name" value="tetraspanin_LEL"/>
    <property type="match status" value="1"/>
</dbReference>
<sequence length="215" mass="24034">MKAIIHFLLGFLLLNSLVSFGISIFFKLYPLNFCEGLDKYYIATIVVVVSPFAVLAQIVGFLSMHTESKIPKKAYIILYMLVAVPSIVALSLALVQGIQFEKQIEECATDGFDRTDPVKNKFIFWFQKQVGFLLLKYSCCGWSGSADWKGHVPSSCCAHDQEECSATFTIGCKENISRLLRVLSTFSLYALGCLVTLQPVVIYGLLKDPYESINE</sequence>
<gene>
    <name evidence="6" type="ORF">RF11_13558</name>
</gene>
<dbReference type="EMBL" id="JWZT01002662">
    <property type="protein sequence ID" value="KII68945.1"/>
    <property type="molecule type" value="Genomic_DNA"/>
</dbReference>
<organism evidence="6 7">
    <name type="scientific">Thelohanellus kitauei</name>
    <name type="common">Myxosporean</name>
    <dbReference type="NCBI Taxonomy" id="669202"/>
    <lineage>
        <taxon>Eukaryota</taxon>
        <taxon>Metazoa</taxon>
        <taxon>Cnidaria</taxon>
        <taxon>Myxozoa</taxon>
        <taxon>Myxosporea</taxon>
        <taxon>Bivalvulida</taxon>
        <taxon>Platysporina</taxon>
        <taxon>Myxobolidae</taxon>
        <taxon>Thelohanellus</taxon>
    </lineage>
</organism>
<comment type="caution">
    <text evidence="6">The sequence shown here is derived from an EMBL/GenBank/DDBJ whole genome shotgun (WGS) entry which is preliminary data.</text>
</comment>
<keyword evidence="3 5" id="KW-1133">Transmembrane helix</keyword>
<dbReference type="OMA" id="SMHTESK"/>